<evidence type="ECO:0000256" key="1">
    <source>
        <dbReference type="ARBA" id="ARBA00004141"/>
    </source>
</evidence>
<protein>
    <submittedName>
        <fullName evidence="8">ABC transporter permease</fullName>
    </submittedName>
</protein>
<evidence type="ECO:0000313" key="9">
    <source>
        <dbReference type="Proteomes" id="UP000613030"/>
    </source>
</evidence>
<sequence length="258" mass="27875">MKSPFTNIHSTFLKETGGIALFTARFFKELFKPRQEFEEFLRQCFWVGYKSLPLVAITAFIMGLVLTIQSRPTLVEFGAQSLLPAMVSVSLVREISPVITALICAGKIGSGMGAELGSMRVTEQIDAMDVSGTNPFRYLVVTRVLATTLMLPILSNISNAVSLYGGFLGVNIRGQVSWSLFWTQVFNALSFGDVVPAIIKTFFFGFAIGVVGCYKGFNSTKGTEGVGQSANSAVVVASLLVFIIDLVAVQITDLLGLT</sequence>
<dbReference type="Pfam" id="PF02405">
    <property type="entry name" value="MlaE"/>
    <property type="match status" value="1"/>
</dbReference>
<dbReference type="NCBIfam" id="TIGR00056">
    <property type="entry name" value="MlaE family lipid ABC transporter permease subunit"/>
    <property type="match status" value="1"/>
</dbReference>
<dbReference type="Proteomes" id="UP000613030">
    <property type="component" value="Unassembled WGS sequence"/>
</dbReference>
<comment type="similarity">
    <text evidence="2 7">Belongs to the MlaE permease family.</text>
</comment>
<keyword evidence="9" id="KW-1185">Reference proteome</keyword>
<comment type="caution">
    <text evidence="8">The sequence shown here is derived from an EMBL/GenBank/DDBJ whole genome shotgun (WGS) entry which is preliminary data.</text>
</comment>
<dbReference type="InterPro" id="IPR030802">
    <property type="entry name" value="Permease_MalE"/>
</dbReference>
<feature type="transmembrane region" description="Helical" evidence="7">
    <location>
        <begin position="194"/>
        <end position="217"/>
    </location>
</feature>
<dbReference type="RefSeq" id="WP_202011869.1">
    <property type="nucleotide sequence ID" value="NZ_JAERRB010000005.1"/>
</dbReference>
<keyword evidence="4 7" id="KW-0812">Transmembrane</keyword>
<organism evidence="8 9">
    <name type="scientific">Chryseolinea lacunae</name>
    <dbReference type="NCBI Taxonomy" id="2801331"/>
    <lineage>
        <taxon>Bacteria</taxon>
        <taxon>Pseudomonadati</taxon>
        <taxon>Bacteroidota</taxon>
        <taxon>Cytophagia</taxon>
        <taxon>Cytophagales</taxon>
        <taxon>Fulvivirgaceae</taxon>
        <taxon>Chryseolinea</taxon>
    </lineage>
</organism>
<evidence type="ECO:0000256" key="3">
    <source>
        <dbReference type="ARBA" id="ARBA00022448"/>
    </source>
</evidence>
<dbReference type="InterPro" id="IPR003453">
    <property type="entry name" value="ABC_MlaE_roteobac"/>
</dbReference>
<keyword evidence="3" id="KW-0813">Transport</keyword>
<evidence type="ECO:0000256" key="6">
    <source>
        <dbReference type="ARBA" id="ARBA00023136"/>
    </source>
</evidence>
<name>A0ABS1KU91_9BACT</name>
<evidence type="ECO:0000256" key="2">
    <source>
        <dbReference type="ARBA" id="ARBA00007556"/>
    </source>
</evidence>
<feature type="transmembrane region" description="Helical" evidence="7">
    <location>
        <begin position="51"/>
        <end position="68"/>
    </location>
</feature>
<accession>A0ABS1KU91</accession>
<keyword evidence="6 7" id="KW-0472">Membrane</keyword>
<evidence type="ECO:0000313" key="8">
    <source>
        <dbReference type="EMBL" id="MBL0743026.1"/>
    </source>
</evidence>
<comment type="caution">
    <text evidence="7">Lacks conserved residue(s) required for the propagation of feature annotation.</text>
</comment>
<feature type="transmembrane region" description="Helical" evidence="7">
    <location>
        <begin position="229"/>
        <end position="251"/>
    </location>
</feature>
<evidence type="ECO:0000256" key="7">
    <source>
        <dbReference type="RuleBase" id="RU362044"/>
    </source>
</evidence>
<gene>
    <name evidence="8" type="ORF">JI741_17485</name>
</gene>
<keyword evidence="5 7" id="KW-1133">Transmembrane helix</keyword>
<comment type="subcellular location">
    <subcellularLocation>
        <location evidence="1">Membrane</location>
        <topology evidence="1">Multi-pass membrane protein</topology>
    </subcellularLocation>
</comment>
<dbReference type="EMBL" id="JAERRB010000005">
    <property type="protein sequence ID" value="MBL0743026.1"/>
    <property type="molecule type" value="Genomic_DNA"/>
</dbReference>
<evidence type="ECO:0000256" key="5">
    <source>
        <dbReference type="ARBA" id="ARBA00022989"/>
    </source>
</evidence>
<dbReference type="PANTHER" id="PTHR30188">
    <property type="entry name" value="ABC TRANSPORTER PERMEASE PROTEIN-RELATED"/>
    <property type="match status" value="1"/>
</dbReference>
<dbReference type="PANTHER" id="PTHR30188:SF4">
    <property type="entry name" value="PROTEIN TRIGALACTOSYLDIACYLGLYCEROL 1, CHLOROPLASTIC"/>
    <property type="match status" value="1"/>
</dbReference>
<evidence type="ECO:0000256" key="4">
    <source>
        <dbReference type="ARBA" id="ARBA00022692"/>
    </source>
</evidence>
<feature type="transmembrane region" description="Helical" evidence="7">
    <location>
        <begin position="136"/>
        <end position="154"/>
    </location>
</feature>
<reference evidence="8 9" key="1">
    <citation type="submission" date="2021-01" db="EMBL/GenBank/DDBJ databases">
        <title>Chryseolinea sp. Jin1 Genome sequencing and assembly.</title>
        <authorList>
            <person name="Kim I."/>
        </authorList>
    </citation>
    <scope>NUCLEOTIDE SEQUENCE [LARGE SCALE GENOMIC DNA]</scope>
    <source>
        <strain evidence="8 9">Jin1</strain>
    </source>
</reference>
<proteinExistence type="inferred from homology"/>